<proteinExistence type="predicted"/>
<dbReference type="EMBL" id="JACJQH010000040">
    <property type="protein sequence ID" value="MBD2198371.1"/>
    <property type="molecule type" value="Genomic_DNA"/>
</dbReference>
<dbReference type="RefSeq" id="WP_190545923.1">
    <property type="nucleotide sequence ID" value="NZ_CAWPNO010000074.1"/>
</dbReference>
<organism evidence="1 2">
    <name type="scientific">Calothrix parietina FACHB-288</name>
    <dbReference type="NCBI Taxonomy" id="2692896"/>
    <lineage>
        <taxon>Bacteria</taxon>
        <taxon>Bacillati</taxon>
        <taxon>Cyanobacteriota</taxon>
        <taxon>Cyanophyceae</taxon>
        <taxon>Nostocales</taxon>
        <taxon>Calotrichaceae</taxon>
        <taxon>Calothrix</taxon>
    </lineage>
</organism>
<dbReference type="Proteomes" id="UP000658514">
    <property type="component" value="Unassembled WGS sequence"/>
</dbReference>
<keyword evidence="2" id="KW-1185">Reference proteome</keyword>
<name>A0ABR8AHD9_9CYAN</name>
<comment type="caution">
    <text evidence="1">The sequence shown here is derived from an EMBL/GenBank/DDBJ whole genome shotgun (WGS) entry which is preliminary data.</text>
</comment>
<evidence type="ECO:0000313" key="1">
    <source>
        <dbReference type="EMBL" id="MBD2198371.1"/>
    </source>
</evidence>
<accession>A0ABR8AHD9</accession>
<sequence>MKNNDITQLELDFSVIKDGTKVRVKGYDCHHLLDLTDIIGVVDSYCQITGDYFIYFKGMRGIVPNTRLILIYRREQLQVIPGRRGRCSWERLVKKKSN</sequence>
<reference evidence="1 2" key="1">
    <citation type="journal article" date="2020" name="ISME J.">
        <title>Comparative genomics reveals insights into cyanobacterial evolution and habitat adaptation.</title>
        <authorList>
            <person name="Chen M.Y."/>
            <person name="Teng W.K."/>
            <person name="Zhao L."/>
            <person name="Hu C.X."/>
            <person name="Zhou Y.K."/>
            <person name="Han B.P."/>
            <person name="Song L.R."/>
            <person name="Shu W.S."/>
        </authorList>
    </citation>
    <scope>NUCLEOTIDE SEQUENCE [LARGE SCALE GENOMIC DNA]</scope>
    <source>
        <strain evidence="1 2">FACHB-288</strain>
    </source>
</reference>
<protein>
    <submittedName>
        <fullName evidence="1">Uncharacterized protein</fullName>
    </submittedName>
</protein>
<evidence type="ECO:0000313" key="2">
    <source>
        <dbReference type="Proteomes" id="UP000658514"/>
    </source>
</evidence>
<gene>
    <name evidence="1" type="ORF">H6G24_23165</name>
</gene>